<comment type="caution">
    <text evidence="1">The sequence shown here is derived from an EMBL/GenBank/DDBJ whole genome shotgun (WGS) entry which is preliminary data.</text>
</comment>
<dbReference type="AlphaFoldDB" id="A0A3N0BXT2"/>
<evidence type="ECO:0000313" key="1">
    <source>
        <dbReference type="EMBL" id="RNL54558.1"/>
    </source>
</evidence>
<sequence length="86" mass="9919">MATQFYWLIFDLKFVIVISEIKVSISLRIAALPTAVALVEKLGAAAIVRFRNSGWLCRWLNNFIDLVFFWKLSSAFHWGMQPCQPL</sequence>
<proteinExistence type="predicted"/>
<name>A0A3N0BXT2_9SPHI</name>
<reference evidence="1 2" key="1">
    <citation type="submission" date="2018-10" db="EMBL/GenBank/DDBJ databases">
        <title>Genome sequencing of Pedobacter jejuensis TNB23.</title>
        <authorList>
            <person name="Cho Y.-J."/>
            <person name="Cho A."/>
            <person name="Kim O.-S."/>
        </authorList>
    </citation>
    <scope>NUCLEOTIDE SEQUENCE [LARGE SCALE GENOMIC DNA]</scope>
    <source>
        <strain evidence="1 2">TNB23</strain>
    </source>
</reference>
<protein>
    <submittedName>
        <fullName evidence="1">Uncharacterized protein</fullName>
    </submittedName>
</protein>
<organism evidence="1 2">
    <name type="scientific">Pedobacter jejuensis</name>
    <dbReference type="NCBI Taxonomy" id="1268550"/>
    <lineage>
        <taxon>Bacteria</taxon>
        <taxon>Pseudomonadati</taxon>
        <taxon>Bacteroidota</taxon>
        <taxon>Sphingobacteriia</taxon>
        <taxon>Sphingobacteriales</taxon>
        <taxon>Sphingobacteriaceae</taxon>
        <taxon>Pedobacter</taxon>
    </lineage>
</organism>
<accession>A0A3N0BXT2</accession>
<evidence type="ECO:0000313" key="2">
    <source>
        <dbReference type="Proteomes" id="UP000274046"/>
    </source>
</evidence>
<keyword evidence="2" id="KW-1185">Reference proteome</keyword>
<dbReference type="Proteomes" id="UP000274046">
    <property type="component" value="Unassembled WGS sequence"/>
</dbReference>
<dbReference type="RefSeq" id="WP_123205184.1">
    <property type="nucleotide sequence ID" value="NZ_RBEE01000011.1"/>
</dbReference>
<dbReference type="EMBL" id="RBEE01000011">
    <property type="protein sequence ID" value="RNL54558.1"/>
    <property type="molecule type" value="Genomic_DNA"/>
</dbReference>
<gene>
    <name evidence="1" type="ORF">D7004_07145</name>
</gene>